<evidence type="ECO:0000256" key="1">
    <source>
        <dbReference type="ARBA" id="ARBA00004613"/>
    </source>
</evidence>
<dbReference type="SMART" id="SM00708">
    <property type="entry name" value="PhBP"/>
    <property type="match status" value="1"/>
</dbReference>
<dbReference type="AlphaFoldDB" id="A0AAN7SPA9"/>
<dbReference type="Proteomes" id="UP001353858">
    <property type="component" value="Unassembled WGS sequence"/>
</dbReference>
<proteinExistence type="inferred from homology"/>
<dbReference type="SUPFAM" id="SSF47565">
    <property type="entry name" value="Insect pheromone/odorant-binding proteins"/>
    <property type="match status" value="1"/>
</dbReference>
<dbReference type="CDD" id="cd23992">
    <property type="entry name" value="PBP_GOBP"/>
    <property type="match status" value="1"/>
</dbReference>
<evidence type="ECO:0000256" key="2">
    <source>
        <dbReference type="ARBA" id="ARBA00008098"/>
    </source>
</evidence>
<sequence>MLFKTLVILCFVVVVYSQDKTFILVRDELLAILGQSRDECLAKTKADPTLIDRLIEEFYFPKDESLKCFIECVTVKTKFITEDLKLHGEGLKSRVPKEGEHVIDEIIDNCQGVGSGTNCDKAYDILKCVYTGLRNALIIKL</sequence>
<dbReference type="EMBL" id="JARPUR010000005">
    <property type="protein sequence ID" value="KAK4875550.1"/>
    <property type="molecule type" value="Genomic_DNA"/>
</dbReference>
<evidence type="ECO:0000256" key="4">
    <source>
        <dbReference type="ARBA" id="ARBA00022729"/>
    </source>
</evidence>
<evidence type="ECO:0000256" key="3">
    <source>
        <dbReference type="ARBA" id="ARBA00022525"/>
    </source>
</evidence>
<dbReference type="GO" id="GO:0005549">
    <property type="term" value="F:odorant binding"/>
    <property type="evidence" value="ECO:0007669"/>
    <property type="project" value="InterPro"/>
</dbReference>
<gene>
    <name evidence="6" type="ORF">RN001_011972</name>
</gene>
<name>A0AAN7SPA9_9COLE</name>
<comment type="similarity">
    <text evidence="2">Belongs to the PBP/GOBP family.</text>
</comment>
<accession>A0AAN7SPA9</accession>
<dbReference type="GO" id="GO:0005615">
    <property type="term" value="C:extracellular space"/>
    <property type="evidence" value="ECO:0007669"/>
    <property type="project" value="TreeGrafter"/>
</dbReference>
<feature type="chain" id="PRO_5042810226" evidence="5">
    <location>
        <begin position="18"/>
        <end position="141"/>
    </location>
</feature>
<dbReference type="InterPro" id="IPR036728">
    <property type="entry name" value="PBP_GOBP_sf"/>
</dbReference>
<comment type="caution">
    <text evidence="6">The sequence shown here is derived from an EMBL/GenBank/DDBJ whole genome shotgun (WGS) entry which is preliminary data.</text>
</comment>
<keyword evidence="4 5" id="KW-0732">Signal</keyword>
<dbReference type="InterPro" id="IPR006170">
    <property type="entry name" value="PBP/GOBP"/>
</dbReference>
<dbReference type="PANTHER" id="PTHR11857">
    <property type="entry name" value="ODORANT BINDING PROTEIN-RELATED"/>
    <property type="match status" value="1"/>
</dbReference>
<feature type="signal peptide" evidence="5">
    <location>
        <begin position="1"/>
        <end position="17"/>
    </location>
</feature>
<organism evidence="6 7">
    <name type="scientific">Aquatica leii</name>
    <dbReference type="NCBI Taxonomy" id="1421715"/>
    <lineage>
        <taxon>Eukaryota</taxon>
        <taxon>Metazoa</taxon>
        <taxon>Ecdysozoa</taxon>
        <taxon>Arthropoda</taxon>
        <taxon>Hexapoda</taxon>
        <taxon>Insecta</taxon>
        <taxon>Pterygota</taxon>
        <taxon>Neoptera</taxon>
        <taxon>Endopterygota</taxon>
        <taxon>Coleoptera</taxon>
        <taxon>Polyphaga</taxon>
        <taxon>Elateriformia</taxon>
        <taxon>Elateroidea</taxon>
        <taxon>Lampyridae</taxon>
        <taxon>Luciolinae</taxon>
        <taxon>Aquatica</taxon>
    </lineage>
</organism>
<keyword evidence="7" id="KW-1185">Reference proteome</keyword>
<comment type="subcellular location">
    <subcellularLocation>
        <location evidence="1">Secreted</location>
    </subcellularLocation>
</comment>
<dbReference type="PANTHER" id="PTHR11857:SF43">
    <property type="entry name" value="GEO07291P1-RELATED"/>
    <property type="match status" value="1"/>
</dbReference>
<dbReference type="Gene3D" id="1.10.238.20">
    <property type="entry name" value="Pheromone/general odorant binding protein domain"/>
    <property type="match status" value="1"/>
</dbReference>
<evidence type="ECO:0000256" key="5">
    <source>
        <dbReference type="SAM" id="SignalP"/>
    </source>
</evidence>
<evidence type="ECO:0000313" key="7">
    <source>
        <dbReference type="Proteomes" id="UP001353858"/>
    </source>
</evidence>
<reference evidence="7" key="1">
    <citation type="submission" date="2023-01" db="EMBL/GenBank/DDBJ databases">
        <title>Key to firefly adult light organ development and bioluminescence: homeobox transcription factors regulate luciferase expression and transportation to peroxisome.</title>
        <authorList>
            <person name="Fu X."/>
        </authorList>
    </citation>
    <scope>NUCLEOTIDE SEQUENCE [LARGE SCALE GENOMIC DNA]</scope>
</reference>
<evidence type="ECO:0000313" key="6">
    <source>
        <dbReference type="EMBL" id="KAK4875550.1"/>
    </source>
</evidence>
<protein>
    <submittedName>
        <fullName evidence="6">Uncharacterized protein</fullName>
    </submittedName>
</protein>
<keyword evidence="3" id="KW-0964">Secreted</keyword>
<dbReference type="GO" id="GO:0007608">
    <property type="term" value="P:sensory perception of smell"/>
    <property type="evidence" value="ECO:0007669"/>
    <property type="project" value="TreeGrafter"/>
</dbReference>
<dbReference type="Pfam" id="PF01395">
    <property type="entry name" value="PBP_GOBP"/>
    <property type="match status" value="1"/>
</dbReference>